<dbReference type="Proteomes" id="UP000487268">
    <property type="component" value="Unassembled WGS sequence"/>
</dbReference>
<name>A0A7K0C2U2_9ACTN</name>
<evidence type="ECO:0000313" key="2">
    <source>
        <dbReference type="Proteomes" id="UP000487268"/>
    </source>
</evidence>
<comment type="caution">
    <text evidence="1">The sequence shown here is derived from an EMBL/GenBank/DDBJ whole genome shotgun (WGS) entry which is preliminary data.</text>
</comment>
<dbReference type="EMBL" id="WEGH01000004">
    <property type="protein sequence ID" value="MQY07751.1"/>
    <property type="molecule type" value="Genomic_DNA"/>
</dbReference>
<organism evidence="1 2">
    <name type="scientific">Actinomadura macrotermitis</name>
    <dbReference type="NCBI Taxonomy" id="2585200"/>
    <lineage>
        <taxon>Bacteria</taxon>
        <taxon>Bacillati</taxon>
        <taxon>Actinomycetota</taxon>
        <taxon>Actinomycetes</taxon>
        <taxon>Streptosporangiales</taxon>
        <taxon>Thermomonosporaceae</taxon>
        <taxon>Actinomadura</taxon>
    </lineage>
</organism>
<protein>
    <submittedName>
        <fullName evidence="1">Uncharacterized protein</fullName>
    </submittedName>
</protein>
<sequence length="415" mass="42370">MSQVLSRVAQGLTKVKASAQGASTALGRLQGSTVKAGQALSGVQGKAQQAAASVGRVKAQAAPTGSALQKLGTQARSAGTGVVSLQKGAAQSGKAVAGLKKDLTSAGTEATKSGKSLGAASKGVKGLGPAGKLAGGGLKAVGAGFKSALGPAGLILMLLQPFLEKLIEAVTNSKTFKKIVSGAMKAVSASVKWLKDAGKVVFDWIKKNWPLLLAILTGPIGIAVLVIKKNWGKIKEGATAVKDWIVGKFTGMVGFFQNLPGKLARGLGNVNRTLFNKGRDLIMGLIHGITSMAGNLLNAIKNSVTDKIPGFIKKAMGINSPSVLMMGLGHNIGEGMAIGVAKGGEKVDTAMKGLVMQPAQLYAHAAASRKHAIAGMPARVGAVSGGLHVENYYEAERGDARRTAEELLWLAKGRG</sequence>
<dbReference type="AlphaFoldDB" id="A0A7K0C2U2"/>
<reference evidence="1 2" key="1">
    <citation type="submission" date="2019-10" db="EMBL/GenBank/DDBJ databases">
        <title>Actinomadura rubteroloni sp. nov. and Actinomadura macrotermitis sp. nov., isolated from the gut of fungus growing-termite Macrotermes natalensis.</title>
        <authorList>
            <person name="Benndorf R."/>
            <person name="Martin K."/>
            <person name="Kuefner M."/>
            <person name="De Beer W."/>
            <person name="Kaster A.-K."/>
            <person name="Vollmers J."/>
            <person name="Poulsen M."/>
            <person name="Beemelmanns C."/>
        </authorList>
    </citation>
    <scope>NUCLEOTIDE SEQUENCE [LARGE SCALE GENOMIC DNA]</scope>
    <source>
        <strain evidence="1 2">RB68</strain>
    </source>
</reference>
<proteinExistence type="predicted"/>
<accession>A0A7K0C2U2</accession>
<evidence type="ECO:0000313" key="1">
    <source>
        <dbReference type="EMBL" id="MQY07751.1"/>
    </source>
</evidence>
<gene>
    <name evidence="1" type="ORF">ACRB68_58530</name>
</gene>
<keyword evidence="2" id="KW-1185">Reference proteome</keyword>